<evidence type="ECO:0000256" key="1">
    <source>
        <dbReference type="ARBA" id="ARBA00004123"/>
    </source>
</evidence>
<feature type="compositionally biased region" description="Low complexity" evidence="7">
    <location>
        <begin position="211"/>
        <end position="237"/>
    </location>
</feature>
<dbReference type="InterPro" id="IPR003604">
    <property type="entry name" value="Matrin/U1-like-C_Znf_C2H2"/>
</dbReference>
<dbReference type="AlphaFoldDB" id="A0AAU9NIK7"/>
<dbReference type="GO" id="GO:0003676">
    <property type="term" value="F:nucleic acid binding"/>
    <property type="evidence" value="ECO:0007669"/>
    <property type="project" value="InterPro"/>
</dbReference>
<evidence type="ECO:0000256" key="3">
    <source>
        <dbReference type="ARBA" id="ARBA00022737"/>
    </source>
</evidence>
<dbReference type="EMBL" id="CAKMRJ010004445">
    <property type="protein sequence ID" value="CAH1437589.1"/>
    <property type="molecule type" value="Genomic_DNA"/>
</dbReference>
<dbReference type="GO" id="GO:0008270">
    <property type="term" value="F:zinc ion binding"/>
    <property type="evidence" value="ECO:0007669"/>
    <property type="project" value="UniProtKB-KW"/>
</dbReference>
<reference evidence="9 10" key="1">
    <citation type="submission" date="2022-01" db="EMBL/GenBank/DDBJ databases">
        <authorList>
            <person name="Xiong W."/>
            <person name="Schranz E."/>
        </authorList>
    </citation>
    <scope>NUCLEOTIDE SEQUENCE [LARGE SCALE GENOMIC DNA]</scope>
</reference>
<dbReference type="SMART" id="SM00451">
    <property type="entry name" value="ZnF_U1"/>
    <property type="match status" value="2"/>
</dbReference>
<dbReference type="InterPro" id="IPR013087">
    <property type="entry name" value="Znf_C2H2_type"/>
</dbReference>
<feature type="domain" description="U1-type" evidence="8">
    <location>
        <begin position="264"/>
        <end position="298"/>
    </location>
</feature>
<keyword evidence="5" id="KW-0862">Zinc</keyword>
<dbReference type="PANTHER" id="PTHR46144">
    <property type="entry name" value="ZINC FINGER PROTEIN 385B-LIKE"/>
    <property type="match status" value="1"/>
</dbReference>
<keyword evidence="3" id="KW-0677">Repeat</keyword>
<protein>
    <recommendedName>
        <fullName evidence="8">U1-type domain-containing protein</fullName>
    </recommendedName>
</protein>
<evidence type="ECO:0000313" key="9">
    <source>
        <dbReference type="EMBL" id="CAH1437589.1"/>
    </source>
</evidence>
<dbReference type="Proteomes" id="UP001157418">
    <property type="component" value="Unassembled WGS sequence"/>
</dbReference>
<accession>A0AAU9NIK7</accession>
<evidence type="ECO:0000256" key="6">
    <source>
        <dbReference type="ARBA" id="ARBA00023242"/>
    </source>
</evidence>
<feature type="compositionally biased region" description="Polar residues" evidence="7">
    <location>
        <begin position="142"/>
        <end position="154"/>
    </location>
</feature>
<evidence type="ECO:0000313" key="10">
    <source>
        <dbReference type="Proteomes" id="UP001157418"/>
    </source>
</evidence>
<sequence>MQPANTTLSDLYTHHRHHDTSQYYSYFPSQNPNPYPLHQQRHLQIESQYSSAAINPDPPGSESYLPSYSISHAGAAYNALHASALTYAQTITAAPPPTYASDLLVQNWATEESVQPYGSALYATAGLIGQDSSQQLLTSIPTGASRWTNPSAQQPRGPWKKIPKKTKIAQSAWCEICKIECNTKDILYKHKLGKKHIKNIEKLNPAASITIGTTSTSNPNPIIGPLENPKNPNPNLGPKKKKVETPQELEMKRRKVVEGGAAVNAVRTCTICNVVCNSDTVFRFHLGGQKHISMLKKSHQGSGTV</sequence>
<dbReference type="PANTHER" id="PTHR46144:SF6">
    <property type="entry name" value="C2H2-TYPE DOMAIN-CONTAINING PROTEIN"/>
    <property type="match status" value="1"/>
</dbReference>
<keyword evidence="6" id="KW-0539">Nucleus</keyword>
<feature type="region of interest" description="Disordered" evidence="7">
    <location>
        <begin position="142"/>
        <end position="162"/>
    </location>
</feature>
<proteinExistence type="predicted"/>
<feature type="region of interest" description="Disordered" evidence="7">
    <location>
        <begin position="211"/>
        <end position="246"/>
    </location>
</feature>
<evidence type="ECO:0000259" key="8">
    <source>
        <dbReference type="SMART" id="SM00451"/>
    </source>
</evidence>
<dbReference type="InterPro" id="IPR051868">
    <property type="entry name" value="ZN346_ZMAT4"/>
</dbReference>
<comment type="subcellular location">
    <subcellularLocation>
        <location evidence="1">Nucleus</location>
    </subcellularLocation>
</comment>
<name>A0AAU9NIK7_9ASTR</name>
<dbReference type="GO" id="GO:0005634">
    <property type="term" value="C:nucleus"/>
    <property type="evidence" value="ECO:0007669"/>
    <property type="project" value="UniProtKB-SubCell"/>
</dbReference>
<gene>
    <name evidence="9" type="ORF">LVIROSA_LOCUS23905</name>
</gene>
<dbReference type="Pfam" id="PF12874">
    <property type="entry name" value="zf-met"/>
    <property type="match status" value="2"/>
</dbReference>
<dbReference type="SUPFAM" id="SSF57667">
    <property type="entry name" value="beta-beta-alpha zinc fingers"/>
    <property type="match status" value="2"/>
</dbReference>
<evidence type="ECO:0000256" key="5">
    <source>
        <dbReference type="ARBA" id="ARBA00022833"/>
    </source>
</evidence>
<comment type="caution">
    <text evidence="9">The sequence shown here is derived from an EMBL/GenBank/DDBJ whole genome shotgun (WGS) entry which is preliminary data.</text>
</comment>
<evidence type="ECO:0000256" key="4">
    <source>
        <dbReference type="ARBA" id="ARBA00022771"/>
    </source>
</evidence>
<organism evidence="9 10">
    <name type="scientific">Lactuca virosa</name>
    <dbReference type="NCBI Taxonomy" id="75947"/>
    <lineage>
        <taxon>Eukaryota</taxon>
        <taxon>Viridiplantae</taxon>
        <taxon>Streptophyta</taxon>
        <taxon>Embryophyta</taxon>
        <taxon>Tracheophyta</taxon>
        <taxon>Spermatophyta</taxon>
        <taxon>Magnoliopsida</taxon>
        <taxon>eudicotyledons</taxon>
        <taxon>Gunneridae</taxon>
        <taxon>Pentapetalae</taxon>
        <taxon>asterids</taxon>
        <taxon>campanulids</taxon>
        <taxon>Asterales</taxon>
        <taxon>Asteraceae</taxon>
        <taxon>Cichorioideae</taxon>
        <taxon>Cichorieae</taxon>
        <taxon>Lactucinae</taxon>
        <taxon>Lactuca</taxon>
    </lineage>
</organism>
<feature type="domain" description="U1-type" evidence="8">
    <location>
        <begin position="169"/>
        <end position="203"/>
    </location>
</feature>
<evidence type="ECO:0000256" key="7">
    <source>
        <dbReference type="SAM" id="MobiDB-lite"/>
    </source>
</evidence>
<keyword evidence="4" id="KW-0863">Zinc-finger</keyword>
<dbReference type="InterPro" id="IPR036236">
    <property type="entry name" value="Znf_C2H2_sf"/>
</dbReference>
<dbReference type="Gene3D" id="3.30.160.60">
    <property type="entry name" value="Classic Zinc Finger"/>
    <property type="match status" value="2"/>
</dbReference>
<keyword evidence="10" id="KW-1185">Reference proteome</keyword>
<keyword evidence="2" id="KW-0479">Metal-binding</keyword>
<evidence type="ECO:0000256" key="2">
    <source>
        <dbReference type="ARBA" id="ARBA00022723"/>
    </source>
</evidence>